<dbReference type="EMBL" id="JAKKZF010000070">
    <property type="protein sequence ID" value="MCG0065317.1"/>
    <property type="molecule type" value="Genomic_DNA"/>
</dbReference>
<evidence type="ECO:0000313" key="1">
    <source>
        <dbReference type="EMBL" id="MCG0065317.1"/>
    </source>
</evidence>
<evidence type="ECO:0000313" key="2">
    <source>
        <dbReference type="Proteomes" id="UP001299012"/>
    </source>
</evidence>
<comment type="caution">
    <text evidence="1">The sequence shown here is derived from an EMBL/GenBank/DDBJ whole genome shotgun (WGS) entry which is preliminary data.</text>
</comment>
<proteinExistence type="predicted"/>
<dbReference type="Proteomes" id="UP001299012">
    <property type="component" value="Unassembled WGS sequence"/>
</dbReference>
<sequence>MDEKAQSLDPLQRERYYALGFAVLGVDYDFPTLNLTSVIAGKQAAA</sequence>
<keyword evidence="2" id="KW-1185">Reference proteome</keyword>
<protein>
    <submittedName>
        <fullName evidence="1">Uncharacterized protein</fullName>
    </submittedName>
</protein>
<accession>A0ABS9JIC9</accession>
<organism evidence="1 2">
    <name type="scientific">Streptomyces tricolor</name>
    <dbReference type="NCBI Taxonomy" id="68277"/>
    <lineage>
        <taxon>Bacteria</taxon>
        <taxon>Bacillati</taxon>
        <taxon>Actinomycetota</taxon>
        <taxon>Actinomycetes</taxon>
        <taxon>Kitasatosporales</taxon>
        <taxon>Streptomycetaceae</taxon>
        <taxon>Streptomyces</taxon>
        <taxon>Streptomyces violaceoruber group</taxon>
    </lineage>
</organism>
<reference evidence="1 2" key="1">
    <citation type="submission" date="2022-01" db="EMBL/GenBank/DDBJ databases">
        <title>Draft Genome Sequences of Seven Type Strains of the Genus Streptomyces.</title>
        <authorList>
            <person name="Aziz S."/>
            <person name="Coretto E."/>
            <person name="Chronakova A."/>
            <person name="Sproer C."/>
            <person name="Huber K."/>
            <person name="Nouioui I."/>
            <person name="Gross H."/>
        </authorList>
    </citation>
    <scope>NUCLEOTIDE SEQUENCE [LARGE SCALE GENOMIC DNA]</scope>
    <source>
        <strain evidence="1 2">DSM 41685</strain>
    </source>
</reference>
<dbReference type="RefSeq" id="WP_237481628.1">
    <property type="nucleotide sequence ID" value="NZ_CBDRBY010000024.1"/>
</dbReference>
<gene>
    <name evidence="1" type="ORF">L0F81_18795</name>
</gene>
<name>A0ABS9JIC9_9ACTN</name>